<protein>
    <submittedName>
        <fullName evidence="13">Uncharacterized protein</fullName>
    </submittedName>
</protein>
<dbReference type="AlphaFoldDB" id="A0A8J1T6J1"/>
<evidence type="ECO:0000256" key="6">
    <source>
        <dbReference type="ARBA" id="ARBA00022792"/>
    </source>
</evidence>
<reference evidence="13" key="1">
    <citation type="submission" date="2022-03" db="EMBL/GenBank/DDBJ databases">
        <authorList>
            <person name="Martin C."/>
        </authorList>
    </citation>
    <scope>NUCLEOTIDE SEQUENCE</scope>
</reference>
<dbReference type="InterPro" id="IPR023395">
    <property type="entry name" value="MCP_dom_sf"/>
</dbReference>
<evidence type="ECO:0000256" key="10">
    <source>
        <dbReference type="ARBA" id="ARBA00023128"/>
    </source>
</evidence>
<evidence type="ECO:0000256" key="5">
    <source>
        <dbReference type="ARBA" id="ARBA00022692"/>
    </source>
</evidence>
<comment type="subcellular location">
    <subcellularLocation>
        <location evidence="1">Mitochondrion inner membrane</location>
        <topology evidence="1">Multi-pass membrane protein</topology>
    </subcellularLocation>
</comment>
<dbReference type="Proteomes" id="UP000749559">
    <property type="component" value="Unassembled WGS sequence"/>
</dbReference>
<keyword evidence="6" id="KW-0999">Mitochondrion inner membrane</keyword>
<dbReference type="FunFam" id="1.50.40.10:FF:000029">
    <property type="entry name" value="Solute carrier family 25 member 28"/>
    <property type="match status" value="1"/>
</dbReference>
<dbReference type="OrthoDB" id="43906at2759"/>
<comment type="caution">
    <text evidence="13">The sequence shown here is derived from an EMBL/GenBank/DDBJ whole genome shotgun (WGS) entry which is preliminary data.</text>
</comment>
<keyword evidence="7" id="KW-1133">Transmembrane helix</keyword>
<evidence type="ECO:0000256" key="8">
    <source>
        <dbReference type="ARBA" id="ARBA00023004"/>
    </source>
</evidence>
<keyword evidence="10" id="KW-0496">Mitochondrion</keyword>
<accession>A0A8J1T6J1</accession>
<keyword evidence="5 12" id="KW-0812">Transmembrane</keyword>
<comment type="similarity">
    <text evidence="2 12">Belongs to the mitochondrial carrier (TC 2.A.29) family.</text>
</comment>
<dbReference type="PANTHER" id="PTHR45758">
    <property type="entry name" value="MITOFERRIN-1-RELATED"/>
    <property type="match status" value="1"/>
</dbReference>
<evidence type="ECO:0000256" key="12">
    <source>
        <dbReference type="RuleBase" id="RU000488"/>
    </source>
</evidence>
<keyword evidence="11" id="KW-0472">Membrane</keyword>
<name>A0A8J1T6J1_OWEFU</name>
<evidence type="ECO:0000256" key="1">
    <source>
        <dbReference type="ARBA" id="ARBA00004448"/>
    </source>
</evidence>
<evidence type="ECO:0000256" key="4">
    <source>
        <dbReference type="ARBA" id="ARBA00022496"/>
    </source>
</evidence>
<keyword evidence="4" id="KW-0410">Iron transport</keyword>
<organism evidence="13 14">
    <name type="scientific">Owenia fusiformis</name>
    <name type="common">Polychaete worm</name>
    <dbReference type="NCBI Taxonomy" id="6347"/>
    <lineage>
        <taxon>Eukaryota</taxon>
        <taxon>Metazoa</taxon>
        <taxon>Spiralia</taxon>
        <taxon>Lophotrochozoa</taxon>
        <taxon>Annelida</taxon>
        <taxon>Polychaeta</taxon>
        <taxon>Sedentaria</taxon>
        <taxon>Canalipalpata</taxon>
        <taxon>Sabellida</taxon>
        <taxon>Oweniida</taxon>
        <taxon>Oweniidae</taxon>
        <taxon>Owenia</taxon>
    </lineage>
</organism>
<sequence>MSDDDYEALPETSTVSTHMLAGAAAGIMEHCVMYPVDCVKTRMQCLVPDPKANYRSLADAFYRIVRYEGIGNTLRGINALVVGAGPAHAMYFACYEKLKTLLHGGASKNNALAPLANGAAGCFATVLHDAVMNPADVVKQRMQVYNSPYKGCMDCFRTVYRTEGGIAFYRSFTTQLAMNIPFQSIHFVMYELCQDLLNKDREYNPVSHMVSGGLAGAMAAAVTTPLDVCKTLLNTQEKCALTKHNAIDGMAQAFRTVYEFRGFPGFFRGVNARIVYQMPSTALSWSVYEFFKYFITQRQTIEEHYIDFDQPLKARVGSVSAAET</sequence>
<evidence type="ECO:0000256" key="11">
    <source>
        <dbReference type="ARBA" id="ARBA00023136"/>
    </source>
</evidence>
<evidence type="ECO:0000256" key="3">
    <source>
        <dbReference type="ARBA" id="ARBA00022448"/>
    </source>
</evidence>
<dbReference type="PROSITE" id="PS50920">
    <property type="entry name" value="SOLCAR"/>
    <property type="match status" value="3"/>
</dbReference>
<gene>
    <name evidence="13" type="ORF">OFUS_LOCUS10283</name>
</gene>
<proteinExistence type="inferred from homology"/>
<dbReference type="Gene3D" id="1.50.40.10">
    <property type="entry name" value="Mitochondrial carrier domain"/>
    <property type="match status" value="1"/>
</dbReference>
<evidence type="ECO:0000256" key="2">
    <source>
        <dbReference type="ARBA" id="ARBA00006375"/>
    </source>
</evidence>
<dbReference type="Pfam" id="PF00153">
    <property type="entry name" value="Mito_carr"/>
    <property type="match status" value="3"/>
</dbReference>
<keyword evidence="8" id="KW-0408">Iron</keyword>
<evidence type="ECO:0000256" key="9">
    <source>
        <dbReference type="ARBA" id="ARBA00023065"/>
    </source>
</evidence>
<dbReference type="GO" id="GO:0048250">
    <property type="term" value="P:iron import into the mitochondrion"/>
    <property type="evidence" value="ECO:0007669"/>
    <property type="project" value="TreeGrafter"/>
</dbReference>
<keyword evidence="14" id="KW-1185">Reference proteome</keyword>
<dbReference type="SUPFAM" id="SSF103506">
    <property type="entry name" value="Mitochondrial carrier"/>
    <property type="match status" value="1"/>
</dbReference>
<evidence type="ECO:0000313" key="14">
    <source>
        <dbReference type="Proteomes" id="UP000749559"/>
    </source>
</evidence>
<keyword evidence="3 12" id="KW-0813">Transport</keyword>
<dbReference type="PANTHER" id="PTHR45758:SF20">
    <property type="entry name" value="MITOFERRIN-2"/>
    <property type="match status" value="1"/>
</dbReference>
<dbReference type="GO" id="GO:0015093">
    <property type="term" value="F:ferrous iron transmembrane transporter activity"/>
    <property type="evidence" value="ECO:0007669"/>
    <property type="project" value="TreeGrafter"/>
</dbReference>
<dbReference type="InterPro" id="IPR018108">
    <property type="entry name" value="MCP_transmembrane"/>
</dbReference>
<keyword evidence="9" id="KW-0406">Ion transport</keyword>
<dbReference type="GO" id="GO:0005743">
    <property type="term" value="C:mitochondrial inner membrane"/>
    <property type="evidence" value="ECO:0007669"/>
    <property type="project" value="UniProtKB-SubCell"/>
</dbReference>
<evidence type="ECO:0000256" key="7">
    <source>
        <dbReference type="ARBA" id="ARBA00022989"/>
    </source>
</evidence>
<evidence type="ECO:0000313" key="13">
    <source>
        <dbReference type="EMBL" id="CAH1784016.1"/>
    </source>
</evidence>
<dbReference type="EMBL" id="CAIIXF020000005">
    <property type="protein sequence ID" value="CAH1784016.1"/>
    <property type="molecule type" value="Genomic_DNA"/>
</dbReference>